<evidence type="ECO:0000259" key="1">
    <source>
        <dbReference type="Pfam" id="PF01979"/>
    </source>
</evidence>
<dbReference type="GO" id="GO:0016810">
    <property type="term" value="F:hydrolase activity, acting on carbon-nitrogen (but not peptide) bonds"/>
    <property type="evidence" value="ECO:0007669"/>
    <property type="project" value="InterPro"/>
</dbReference>
<keyword evidence="2" id="KW-0378">Hydrolase</keyword>
<dbReference type="PANTHER" id="PTHR43135:SF3">
    <property type="entry name" value="ALPHA-D-RIBOSE 1-METHYLPHOSPHONATE 5-TRIPHOSPHATE DIPHOSPHATASE"/>
    <property type="match status" value="1"/>
</dbReference>
<dbReference type="EMBL" id="WLZY01000004">
    <property type="protein sequence ID" value="NDL57863.1"/>
    <property type="molecule type" value="Genomic_DNA"/>
</dbReference>
<feature type="domain" description="Amidohydrolase-related" evidence="1">
    <location>
        <begin position="59"/>
        <end position="409"/>
    </location>
</feature>
<reference evidence="2 3" key="1">
    <citation type="submission" date="2019-11" db="EMBL/GenBank/DDBJ databases">
        <authorList>
            <person name="Li X.-J."/>
            <person name="Feng X.-M."/>
        </authorList>
    </citation>
    <scope>NUCLEOTIDE SEQUENCE [LARGE SCALE GENOMIC DNA]</scope>
    <source>
        <strain evidence="2 3">XMNu-373</strain>
    </source>
</reference>
<dbReference type="Proteomes" id="UP000460435">
    <property type="component" value="Unassembled WGS sequence"/>
</dbReference>
<comment type="caution">
    <text evidence="2">The sequence shown here is derived from an EMBL/GenBank/DDBJ whole genome shotgun (WGS) entry which is preliminary data.</text>
</comment>
<accession>A0A7K3M3G5</accession>
<proteinExistence type="predicted"/>
<protein>
    <submittedName>
        <fullName evidence="2">Amidohydrolase family protein</fullName>
    </submittedName>
</protein>
<keyword evidence="3" id="KW-1185">Reference proteome</keyword>
<dbReference type="AlphaFoldDB" id="A0A7K3M3G5"/>
<evidence type="ECO:0000313" key="2">
    <source>
        <dbReference type="EMBL" id="NDL57863.1"/>
    </source>
</evidence>
<dbReference type="InterPro" id="IPR032466">
    <property type="entry name" value="Metal_Hydrolase"/>
</dbReference>
<dbReference type="InterPro" id="IPR051781">
    <property type="entry name" value="Metallo-dep_Hydrolase"/>
</dbReference>
<gene>
    <name evidence="2" type="ORF">F7O44_12330</name>
</gene>
<organism evidence="2 3">
    <name type="scientific">Phytoactinopolyspora mesophila</name>
    <dbReference type="NCBI Taxonomy" id="2650750"/>
    <lineage>
        <taxon>Bacteria</taxon>
        <taxon>Bacillati</taxon>
        <taxon>Actinomycetota</taxon>
        <taxon>Actinomycetes</taxon>
        <taxon>Jiangellales</taxon>
        <taxon>Jiangellaceae</taxon>
        <taxon>Phytoactinopolyspora</taxon>
    </lineage>
</organism>
<dbReference type="InterPro" id="IPR006680">
    <property type="entry name" value="Amidohydro-rel"/>
</dbReference>
<dbReference type="PANTHER" id="PTHR43135">
    <property type="entry name" value="ALPHA-D-RIBOSE 1-METHYLPHOSPHONATE 5-TRIPHOSPHATE DIPHOSPHATASE"/>
    <property type="match status" value="1"/>
</dbReference>
<name>A0A7K3M3G5_9ACTN</name>
<evidence type="ECO:0000313" key="3">
    <source>
        <dbReference type="Proteomes" id="UP000460435"/>
    </source>
</evidence>
<dbReference type="InterPro" id="IPR057744">
    <property type="entry name" value="OTAase-like"/>
</dbReference>
<dbReference type="Pfam" id="PF01979">
    <property type="entry name" value="Amidohydro_1"/>
    <property type="match status" value="1"/>
</dbReference>
<dbReference type="Gene3D" id="2.30.40.10">
    <property type="entry name" value="Urease, subunit C, domain 1"/>
    <property type="match status" value="1"/>
</dbReference>
<dbReference type="RefSeq" id="WP_162450584.1">
    <property type="nucleotide sequence ID" value="NZ_WLZY01000004.1"/>
</dbReference>
<dbReference type="InterPro" id="IPR011059">
    <property type="entry name" value="Metal-dep_hydrolase_composite"/>
</dbReference>
<dbReference type="SUPFAM" id="SSF51338">
    <property type="entry name" value="Composite domain of metallo-dependent hydrolases"/>
    <property type="match status" value="1"/>
</dbReference>
<sequence>MTEIRTAYTHVRLIDGTGSDPIDDATVVVNGDLITYAGPAAGAIGLLEGSTTVDLGGRTLLPGLIDCHVHLAYQDASKLLLNNLDVNQSLAAFEVAARAQLTLDAGVTSVRDLGGLDAGFRMAQERGLLRAPRLQVAVRLMSHTGGHADFRWPTGIDLHGDHPLSAAEIVDSEQEARVGARRLIRDGADVIKLCATGGVSSPSDTPDDEGLTVGEIAAIAEEVARHGGRAIAAHAQGAAGIRNAVRGGVTSIEHGYLIDDEGIDLMLERGTFLVPTLSTFVGYHDRRHLLPIAAYEAKLALEERTFERISEAVRRGVRVAMGTDAAISVHGTNLTELSQLVSVGMDPMAAIQAGTLNAATLLGVADRVGSIEAGKLADLVVCAGDPLSDIGLLADPSNVVLVVQGGEVVKRLI</sequence>
<dbReference type="SUPFAM" id="SSF51556">
    <property type="entry name" value="Metallo-dependent hydrolases"/>
    <property type="match status" value="1"/>
</dbReference>
<dbReference type="CDD" id="cd01299">
    <property type="entry name" value="Met_dep_hydrolase_A"/>
    <property type="match status" value="1"/>
</dbReference>
<dbReference type="Gene3D" id="3.20.20.140">
    <property type="entry name" value="Metal-dependent hydrolases"/>
    <property type="match status" value="1"/>
</dbReference>